<evidence type="ECO:0000313" key="2">
    <source>
        <dbReference type="Proteomes" id="UP001057402"/>
    </source>
</evidence>
<organism evidence="1 2">
    <name type="scientific">Melastoma candidum</name>
    <dbReference type="NCBI Taxonomy" id="119954"/>
    <lineage>
        <taxon>Eukaryota</taxon>
        <taxon>Viridiplantae</taxon>
        <taxon>Streptophyta</taxon>
        <taxon>Embryophyta</taxon>
        <taxon>Tracheophyta</taxon>
        <taxon>Spermatophyta</taxon>
        <taxon>Magnoliopsida</taxon>
        <taxon>eudicotyledons</taxon>
        <taxon>Gunneridae</taxon>
        <taxon>Pentapetalae</taxon>
        <taxon>rosids</taxon>
        <taxon>malvids</taxon>
        <taxon>Myrtales</taxon>
        <taxon>Melastomataceae</taxon>
        <taxon>Melastomatoideae</taxon>
        <taxon>Melastomateae</taxon>
        <taxon>Melastoma</taxon>
    </lineage>
</organism>
<comment type="caution">
    <text evidence="1">The sequence shown here is derived from an EMBL/GenBank/DDBJ whole genome shotgun (WGS) entry which is preliminary data.</text>
</comment>
<proteinExistence type="predicted"/>
<evidence type="ECO:0000313" key="1">
    <source>
        <dbReference type="EMBL" id="KAI4324686.1"/>
    </source>
</evidence>
<name>A0ACB9MM18_9MYRT</name>
<accession>A0ACB9MM18</accession>
<dbReference type="EMBL" id="CM042888">
    <property type="protein sequence ID" value="KAI4324686.1"/>
    <property type="molecule type" value="Genomic_DNA"/>
</dbReference>
<dbReference type="Proteomes" id="UP001057402">
    <property type="component" value="Chromosome 9"/>
</dbReference>
<gene>
    <name evidence="1" type="ORF">MLD38_030150</name>
</gene>
<reference evidence="2" key="1">
    <citation type="journal article" date="2023" name="Front. Plant Sci.">
        <title>Chromosomal-level genome assembly of Melastoma candidum provides insights into trichome evolution.</title>
        <authorList>
            <person name="Zhong Y."/>
            <person name="Wu W."/>
            <person name="Sun C."/>
            <person name="Zou P."/>
            <person name="Liu Y."/>
            <person name="Dai S."/>
            <person name="Zhou R."/>
        </authorList>
    </citation>
    <scope>NUCLEOTIDE SEQUENCE [LARGE SCALE GENOMIC DNA]</scope>
</reference>
<sequence>MSAAVYCGSKRSSSRFEEDLSASKKACRRSPASPARLSPPRLAAKAAVLAQMSARFPHMDDQVREDFLFVGFFELF</sequence>
<protein>
    <submittedName>
        <fullName evidence="1">Uncharacterized protein</fullName>
    </submittedName>
</protein>
<keyword evidence="2" id="KW-1185">Reference proteome</keyword>